<proteinExistence type="predicted"/>
<evidence type="ECO:0000313" key="6">
    <source>
        <dbReference type="Proteomes" id="UP000006640"/>
    </source>
</evidence>
<dbReference type="GO" id="GO:0003700">
    <property type="term" value="F:DNA-binding transcription factor activity"/>
    <property type="evidence" value="ECO:0007669"/>
    <property type="project" value="TreeGrafter"/>
</dbReference>
<dbReference type="HOGENOM" id="CLU_069356_10_0_11"/>
<name>D6Y384_THEBD</name>
<dbReference type="SUPFAM" id="SSF48498">
    <property type="entry name" value="Tetracyclin repressor-like, C-terminal domain"/>
    <property type="match status" value="1"/>
</dbReference>
<evidence type="ECO:0000313" key="5">
    <source>
        <dbReference type="EMBL" id="ADG88959.1"/>
    </source>
</evidence>
<dbReference type="PRINTS" id="PR00455">
    <property type="entry name" value="HTHTETR"/>
</dbReference>
<keyword evidence="1 2" id="KW-0238">DNA-binding</keyword>
<dbReference type="Proteomes" id="UP000006640">
    <property type="component" value="Chromosome"/>
</dbReference>
<dbReference type="InterPro" id="IPR036271">
    <property type="entry name" value="Tet_transcr_reg_TetR-rel_C_sf"/>
</dbReference>
<reference evidence="5 6" key="1">
    <citation type="submission" date="2010-01" db="EMBL/GenBank/DDBJ databases">
        <title>The complete genome of Thermobispora bispora DSM 43833.</title>
        <authorList>
            <consortium name="US DOE Joint Genome Institute (JGI-PGF)"/>
            <person name="Lucas S."/>
            <person name="Copeland A."/>
            <person name="Lapidus A."/>
            <person name="Glavina del Rio T."/>
            <person name="Dalin E."/>
            <person name="Tice H."/>
            <person name="Bruce D."/>
            <person name="Goodwin L."/>
            <person name="Pitluck S."/>
            <person name="Kyrpides N."/>
            <person name="Mavromatis K."/>
            <person name="Ivanova N."/>
            <person name="Mikhailova N."/>
            <person name="Chertkov O."/>
            <person name="Brettin T."/>
            <person name="Detter J.C."/>
            <person name="Han C."/>
            <person name="Larimer F."/>
            <person name="Land M."/>
            <person name="Hauser L."/>
            <person name="Markowitz V."/>
            <person name="Cheng J.-F."/>
            <person name="Hugenholtz P."/>
            <person name="Woyke T."/>
            <person name="Wu D."/>
            <person name="Jando M."/>
            <person name="Schneider S."/>
            <person name="Klenk H.-P."/>
            <person name="Eisen J.A."/>
        </authorList>
    </citation>
    <scope>NUCLEOTIDE SEQUENCE [LARGE SCALE GENOMIC DNA]</scope>
    <source>
        <strain evidence="6">ATCC 19993 / DSM 43833 / CBS 139.67 / JCM 10125 / KCTC 9307 / NBRC 14880 / R51</strain>
    </source>
</reference>
<dbReference type="eggNOG" id="COG1309">
    <property type="taxonomic scope" value="Bacteria"/>
</dbReference>
<dbReference type="STRING" id="469371.Tbis_2249"/>
<feature type="DNA-binding region" description="H-T-H motif" evidence="2">
    <location>
        <begin position="37"/>
        <end position="56"/>
    </location>
</feature>
<dbReference type="RefSeq" id="WP_013132492.1">
    <property type="nucleotide sequence ID" value="NC_014165.1"/>
</dbReference>
<dbReference type="OrthoDB" id="3210235at2"/>
<feature type="compositionally biased region" description="Pro residues" evidence="3">
    <location>
        <begin position="215"/>
        <end position="227"/>
    </location>
</feature>
<dbReference type="EMBL" id="CP001874">
    <property type="protein sequence ID" value="ADG88959.1"/>
    <property type="molecule type" value="Genomic_DNA"/>
</dbReference>
<evidence type="ECO:0000256" key="1">
    <source>
        <dbReference type="ARBA" id="ARBA00023125"/>
    </source>
</evidence>
<protein>
    <submittedName>
        <fullName evidence="5">Transcriptional regulator, TetR family</fullName>
    </submittedName>
</protein>
<evidence type="ECO:0000259" key="4">
    <source>
        <dbReference type="PROSITE" id="PS50977"/>
    </source>
</evidence>
<keyword evidence="6" id="KW-1185">Reference proteome</keyword>
<dbReference type="InterPro" id="IPR050109">
    <property type="entry name" value="HTH-type_TetR-like_transc_reg"/>
</dbReference>
<dbReference type="GO" id="GO:0000976">
    <property type="term" value="F:transcription cis-regulatory region binding"/>
    <property type="evidence" value="ECO:0007669"/>
    <property type="project" value="TreeGrafter"/>
</dbReference>
<organism evidence="5 6">
    <name type="scientific">Thermobispora bispora (strain ATCC 19993 / DSM 43833 / CBS 139.67 / JCM 10125 / KCTC 9307 / NBRC 14880 / R51)</name>
    <dbReference type="NCBI Taxonomy" id="469371"/>
    <lineage>
        <taxon>Bacteria</taxon>
        <taxon>Bacillati</taxon>
        <taxon>Actinomycetota</taxon>
        <taxon>Actinomycetes</taxon>
        <taxon>Streptosporangiales</taxon>
        <taxon>Streptosporangiaceae</taxon>
        <taxon>Thermobispora</taxon>
    </lineage>
</organism>
<feature type="region of interest" description="Disordered" evidence="3">
    <location>
        <begin position="196"/>
        <end position="227"/>
    </location>
</feature>
<dbReference type="InterPro" id="IPR041678">
    <property type="entry name" value="TetR_C_16"/>
</dbReference>
<dbReference type="PANTHER" id="PTHR30055:SF235">
    <property type="entry name" value="TRANSCRIPTIONAL REGULATORY PROTEIN"/>
    <property type="match status" value="1"/>
</dbReference>
<dbReference type="InterPro" id="IPR009057">
    <property type="entry name" value="Homeodomain-like_sf"/>
</dbReference>
<evidence type="ECO:0000256" key="3">
    <source>
        <dbReference type="SAM" id="MobiDB-lite"/>
    </source>
</evidence>
<evidence type="ECO:0000256" key="2">
    <source>
        <dbReference type="PROSITE-ProRule" id="PRU00335"/>
    </source>
</evidence>
<feature type="compositionally biased region" description="Low complexity" evidence="3">
    <location>
        <begin position="201"/>
        <end position="214"/>
    </location>
</feature>
<gene>
    <name evidence="5" type="ordered locus">Tbis_2249</name>
</gene>
<dbReference type="Gene3D" id="1.10.357.10">
    <property type="entry name" value="Tetracycline Repressor, domain 2"/>
    <property type="match status" value="1"/>
</dbReference>
<dbReference type="Pfam" id="PF17920">
    <property type="entry name" value="TetR_C_16"/>
    <property type="match status" value="1"/>
</dbReference>
<feature type="domain" description="HTH tetR-type" evidence="4">
    <location>
        <begin position="14"/>
        <end position="74"/>
    </location>
</feature>
<dbReference type="InterPro" id="IPR001647">
    <property type="entry name" value="HTH_TetR"/>
</dbReference>
<dbReference type="PANTHER" id="PTHR30055">
    <property type="entry name" value="HTH-TYPE TRANSCRIPTIONAL REGULATOR RUTR"/>
    <property type="match status" value="1"/>
</dbReference>
<accession>D6Y384</accession>
<dbReference type="AlphaFoldDB" id="D6Y384"/>
<dbReference type="SUPFAM" id="SSF46689">
    <property type="entry name" value="Homeodomain-like"/>
    <property type="match status" value="1"/>
</dbReference>
<sequence length="227" mass="24017">MESRRPGGRRPGNPPTREAILRAAIAAFTEKGYTATTIRGVARAAGVDPALVVHFFGGKERLFQAAMRAGGMPARRLVDAVPGDPATLGERVLRRYLELWEHPEDGARLRAVVGAAFTSPSAADLVRSFLAEEILRPMIEAASLDHGETRAALVTSHLVGIAYLRYVLRVEPMAALTVDELVAWAGPALQRYITGPPPALPHGGAAPGDPGVLREPPPPRAPGGPPA</sequence>
<dbReference type="Pfam" id="PF00440">
    <property type="entry name" value="TetR_N"/>
    <property type="match status" value="1"/>
</dbReference>
<dbReference type="PROSITE" id="PS50977">
    <property type="entry name" value="HTH_TETR_2"/>
    <property type="match status" value="1"/>
</dbReference>
<dbReference type="KEGG" id="tbi:Tbis_2249"/>
<dbReference type="Gene3D" id="1.10.10.60">
    <property type="entry name" value="Homeodomain-like"/>
    <property type="match status" value="1"/>
</dbReference>